<organism evidence="1 2">
    <name type="scientific">Eiseniibacteriota bacterium</name>
    <dbReference type="NCBI Taxonomy" id="2212470"/>
    <lineage>
        <taxon>Bacteria</taxon>
        <taxon>Candidatus Eiseniibacteriota</taxon>
    </lineage>
</organism>
<dbReference type="SUPFAM" id="SSF49265">
    <property type="entry name" value="Fibronectin type III"/>
    <property type="match status" value="1"/>
</dbReference>
<dbReference type="InterPro" id="IPR050952">
    <property type="entry name" value="TRIM-NHL_E3_ligases"/>
</dbReference>
<proteinExistence type="predicted"/>
<reference evidence="1 2" key="1">
    <citation type="journal article" date="2019" name="Nat. Microbiol.">
        <title>Mediterranean grassland soil C-N compound turnover is dependent on rainfall and depth, and is mediated by genomically divergent microorganisms.</title>
        <authorList>
            <person name="Diamond S."/>
            <person name="Andeer P.F."/>
            <person name="Li Z."/>
            <person name="Crits-Christoph A."/>
            <person name="Burstein D."/>
            <person name="Anantharaman K."/>
            <person name="Lane K.R."/>
            <person name="Thomas B.C."/>
            <person name="Pan C."/>
            <person name="Northen T.R."/>
            <person name="Banfield J.F."/>
        </authorList>
    </citation>
    <scope>NUCLEOTIDE SEQUENCE [LARGE SCALE GENOMIC DNA]</scope>
    <source>
        <strain evidence="1">WS_3</strain>
    </source>
</reference>
<dbReference type="GO" id="GO:0008270">
    <property type="term" value="F:zinc ion binding"/>
    <property type="evidence" value="ECO:0007669"/>
    <property type="project" value="UniProtKB-KW"/>
</dbReference>
<dbReference type="EMBL" id="VBOT01000161">
    <property type="protein sequence ID" value="TMQ47922.1"/>
    <property type="molecule type" value="Genomic_DNA"/>
</dbReference>
<dbReference type="SUPFAM" id="SSF75011">
    <property type="entry name" value="3-carboxy-cis,cis-mucoante lactonizing enzyme"/>
    <property type="match status" value="1"/>
</dbReference>
<accession>A0A538S975</accession>
<dbReference type="PANTHER" id="PTHR24104:SF25">
    <property type="entry name" value="PROTEIN LIN-41"/>
    <property type="match status" value="1"/>
</dbReference>
<name>A0A538S975_UNCEI</name>
<evidence type="ECO:0000313" key="1">
    <source>
        <dbReference type="EMBL" id="TMQ47922.1"/>
    </source>
</evidence>
<dbReference type="AlphaFoldDB" id="A0A538S975"/>
<comment type="caution">
    <text evidence="1">The sequence shown here is derived from an EMBL/GenBank/DDBJ whole genome shotgun (WGS) entry which is preliminary data.</text>
</comment>
<gene>
    <name evidence="1" type="ORF">E6K73_12885</name>
</gene>
<dbReference type="PROSITE" id="PS51257">
    <property type="entry name" value="PROKAR_LIPOPROTEIN"/>
    <property type="match status" value="1"/>
</dbReference>
<dbReference type="InterPro" id="IPR036116">
    <property type="entry name" value="FN3_sf"/>
</dbReference>
<protein>
    <recommendedName>
        <fullName evidence="3">Fibronectin type-III domain-containing protein</fullName>
    </recommendedName>
</protein>
<evidence type="ECO:0008006" key="3">
    <source>
        <dbReference type="Google" id="ProtNLM"/>
    </source>
</evidence>
<dbReference type="Gene3D" id="2.60.40.10">
    <property type="entry name" value="Immunoglobulins"/>
    <property type="match status" value="1"/>
</dbReference>
<dbReference type="Proteomes" id="UP000320184">
    <property type="component" value="Unassembled WGS sequence"/>
</dbReference>
<sequence length="418" mass="44457">MRPFLALLVLLVAGSGCSSRERSNPFDPGNPSTRGHPIAFAALAGDGYATLTWQAVSGSGLVGYQAFRRAEGESSFRAISDVIPPQLTRFTDFRLANGTDYHYQLYYVLSSGVGGRPAEDVATPGPLRPWVTDLRAHRLLNLTPDARHVAFRDEAFAGPTQVDVDRATGVVWACDPDGNRVVIYEPRADVRRVVDNLGAPSAVAADPSTGTAWVCLEGENRLVHLDENGDPAFPGQIAPLLDPVAVAVDPSAGGLWVCEGTGRAVRRFSAGGAAMWSVEVAQPSRVAVDSLTGEGWVTSFRSRNVTRISPDGRAIDTLTGFAGPIGIAVDSRRGRIWVADPSADVLVALHLDGSVEHRLQGLPEVREVAVDLATGEAWATVPGARAVVRVSSAGTILRELFGFDEPEDIALDPGRPVR</sequence>
<dbReference type="InterPro" id="IPR013783">
    <property type="entry name" value="Ig-like_fold"/>
</dbReference>
<dbReference type="PANTHER" id="PTHR24104">
    <property type="entry name" value="E3 UBIQUITIN-PROTEIN LIGASE NHLRC1-RELATED"/>
    <property type="match status" value="1"/>
</dbReference>
<evidence type="ECO:0000313" key="2">
    <source>
        <dbReference type="Proteomes" id="UP000320184"/>
    </source>
</evidence>
<dbReference type="Gene3D" id="2.120.10.30">
    <property type="entry name" value="TolB, C-terminal domain"/>
    <property type="match status" value="1"/>
</dbReference>
<dbReference type="InterPro" id="IPR011042">
    <property type="entry name" value="6-blade_b-propeller_TolB-like"/>
</dbReference>